<evidence type="ECO:0000313" key="2">
    <source>
        <dbReference type="EMBL" id="CEK49476.1"/>
    </source>
</evidence>
<accession>A0A0B6Y109</accession>
<dbReference type="EMBL" id="HACG01002611">
    <property type="protein sequence ID" value="CEK49476.1"/>
    <property type="molecule type" value="Transcribed_RNA"/>
</dbReference>
<feature type="transmembrane region" description="Helical" evidence="1">
    <location>
        <begin position="41"/>
        <end position="66"/>
    </location>
</feature>
<feature type="non-terminal residue" evidence="2">
    <location>
        <position position="1"/>
    </location>
</feature>
<gene>
    <name evidence="2" type="primary">ORF7878</name>
</gene>
<organism evidence="2">
    <name type="scientific">Arion vulgaris</name>
    <dbReference type="NCBI Taxonomy" id="1028688"/>
    <lineage>
        <taxon>Eukaryota</taxon>
        <taxon>Metazoa</taxon>
        <taxon>Spiralia</taxon>
        <taxon>Lophotrochozoa</taxon>
        <taxon>Mollusca</taxon>
        <taxon>Gastropoda</taxon>
        <taxon>Heterobranchia</taxon>
        <taxon>Euthyneura</taxon>
        <taxon>Panpulmonata</taxon>
        <taxon>Eupulmonata</taxon>
        <taxon>Stylommatophora</taxon>
        <taxon>Helicina</taxon>
        <taxon>Arionoidea</taxon>
        <taxon>Arionidae</taxon>
        <taxon>Arion</taxon>
    </lineage>
</organism>
<name>A0A0B6Y109_9EUPU</name>
<evidence type="ECO:0008006" key="3">
    <source>
        <dbReference type="Google" id="ProtNLM"/>
    </source>
</evidence>
<keyword evidence="1" id="KW-0472">Membrane</keyword>
<reference evidence="2" key="1">
    <citation type="submission" date="2014-12" db="EMBL/GenBank/DDBJ databases">
        <title>Insight into the proteome of Arion vulgaris.</title>
        <authorList>
            <person name="Aradska J."/>
            <person name="Bulat T."/>
            <person name="Smidak R."/>
            <person name="Sarate P."/>
            <person name="Gangsoo J."/>
            <person name="Sialana F."/>
            <person name="Bilban M."/>
            <person name="Lubec G."/>
        </authorList>
    </citation>
    <scope>NUCLEOTIDE SEQUENCE</scope>
    <source>
        <tissue evidence="2">Skin</tissue>
    </source>
</reference>
<dbReference type="AlphaFoldDB" id="A0A0B6Y109"/>
<evidence type="ECO:0000256" key="1">
    <source>
        <dbReference type="SAM" id="Phobius"/>
    </source>
</evidence>
<keyword evidence="1" id="KW-1133">Transmembrane helix</keyword>
<sequence length="74" mass="8498">IIANTAPLYVVNRLGMKFYPDRNKTLIGMVSMGNKETIEKVIYIINVFIPFGAFMIITICTVLLVFKLRSKTKW</sequence>
<protein>
    <recommendedName>
        <fullName evidence="3">G-protein coupled receptors family 1 profile domain-containing protein</fullName>
    </recommendedName>
</protein>
<feature type="non-terminal residue" evidence="2">
    <location>
        <position position="74"/>
    </location>
</feature>
<keyword evidence="1" id="KW-0812">Transmembrane</keyword>
<proteinExistence type="predicted"/>